<dbReference type="Proteomes" id="UP000246278">
    <property type="component" value="Unassembled WGS sequence"/>
</dbReference>
<accession>A0A317T4U0</accession>
<evidence type="ECO:0000313" key="2">
    <source>
        <dbReference type="Proteomes" id="UP000246278"/>
    </source>
</evidence>
<comment type="caution">
    <text evidence="1">The sequence shown here is derived from an EMBL/GenBank/DDBJ whole genome shotgun (WGS) entry which is preliminary data.</text>
</comment>
<dbReference type="AlphaFoldDB" id="A0A317T4U0"/>
<gene>
    <name evidence="1" type="ORF">CR164_09635</name>
</gene>
<sequence length="66" mass="7944">MDPRVKPEDDWKREVMPHSMRHPWRTGGMLMDPRVALRLPEDDRERRAMLENGWAKGVKLDVKWHP</sequence>
<proteinExistence type="predicted"/>
<dbReference type="EMBL" id="PDNZ01000006">
    <property type="protein sequence ID" value="PWW81658.1"/>
    <property type="molecule type" value="Genomic_DNA"/>
</dbReference>
<dbReference type="RefSeq" id="WP_110023777.1">
    <property type="nucleotide sequence ID" value="NZ_PDNZ01000006.1"/>
</dbReference>
<evidence type="ECO:0000313" key="1">
    <source>
        <dbReference type="EMBL" id="PWW81658.1"/>
    </source>
</evidence>
<organism evidence="1 2">
    <name type="scientific">Prosthecochloris marina</name>
    <dbReference type="NCBI Taxonomy" id="2017681"/>
    <lineage>
        <taxon>Bacteria</taxon>
        <taxon>Pseudomonadati</taxon>
        <taxon>Chlorobiota</taxon>
        <taxon>Chlorobiia</taxon>
        <taxon>Chlorobiales</taxon>
        <taxon>Chlorobiaceae</taxon>
        <taxon>Prosthecochloris</taxon>
    </lineage>
</organism>
<name>A0A317T4U0_9CHLB</name>
<protein>
    <submittedName>
        <fullName evidence="1">Uncharacterized protein</fullName>
    </submittedName>
</protein>
<keyword evidence="2" id="KW-1185">Reference proteome</keyword>
<reference evidence="2" key="1">
    <citation type="submission" date="2017-10" db="EMBL/GenBank/DDBJ databases">
        <authorList>
            <person name="Gaisin V.A."/>
            <person name="Rysina M.S."/>
            <person name="Grouzdev D.S."/>
        </authorList>
    </citation>
    <scope>NUCLEOTIDE SEQUENCE [LARGE SCALE GENOMIC DNA]</scope>
    <source>
        <strain evidence="2">V1</strain>
    </source>
</reference>